<gene>
    <name evidence="6" type="ORF">GCM10011516_09020</name>
</gene>
<dbReference type="PROSITE" id="PS00196">
    <property type="entry name" value="COPPER_BLUE"/>
    <property type="match status" value="1"/>
</dbReference>
<evidence type="ECO:0000256" key="3">
    <source>
        <dbReference type="SAM" id="SignalP"/>
    </source>
</evidence>
<dbReference type="Pfam" id="PF06283">
    <property type="entry name" value="ThuA"/>
    <property type="match status" value="1"/>
</dbReference>
<dbReference type="PROSITE" id="PS51257">
    <property type="entry name" value="PROKAR_LIPOPROTEIN"/>
    <property type="match status" value="1"/>
</dbReference>
<accession>A0A8H9KSS3</accession>
<keyword evidence="1" id="KW-0479">Metal-binding</keyword>
<dbReference type="SUPFAM" id="SSF48371">
    <property type="entry name" value="ARM repeat"/>
    <property type="match status" value="1"/>
</dbReference>
<dbReference type="InterPro" id="IPR029062">
    <property type="entry name" value="Class_I_gatase-like"/>
</dbReference>
<dbReference type="Gene3D" id="3.40.50.880">
    <property type="match status" value="1"/>
</dbReference>
<dbReference type="EMBL" id="BMKM01000001">
    <property type="protein sequence ID" value="GGE13373.1"/>
    <property type="molecule type" value="Genomic_DNA"/>
</dbReference>
<dbReference type="InterPro" id="IPR013320">
    <property type="entry name" value="ConA-like_dom_sf"/>
</dbReference>
<dbReference type="SUPFAM" id="SSF63829">
    <property type="entry name" value="Calcium-dependent phosphotriesterase"/>
    <property type="match status" value="1"/>
</dbReference>
<dbReference type="Pfam" id="PF13646">
    <property type="entry name" value="HEAT_2"/>
    <property type="match status" value="1"/>
</dbReference>
<dbReference type="SUPFAM" id="SSF49503">
    <property type="entry name" value="Cupredoxins"/>
    <property type="match status" value="1"/>
</dbReference>
<dbReference type="PANTHER" id="PTHR33546">
    <property type="entry name" value="LARGE, MULTIFUNCTIONAL SECRETED PROTEIN-RELATED"/>
    <property type="match status" value="1"/>
</dbReference>
<dbReference type="Proteomes" id="UP000614460">
    <property type="component" value="Unassembled WGS sequence"/>
</dbReference>
<evidence type="ECO:0000256" key="2">
    <source>
        <dbReference type="ARBA" id="ARBA00023008"/>
    </source>
</evidence>
<dbReference type="InterPro" id="IPR008972">
    <property type="entry name" value="Cupredoxin"/>
</dbReference>
<dbReference type="InterPro" id="IPR011989">
    <property type="entry name" value="ARM-like"/>
</dbReference>
<dbReference type="GO" id="GO:0004553">
    <property type="term" value="F:hydrolase activity, hydrolyzing O-glycosyl compounds"/>
    <property type="evidence" value="ECO:0007669"/>
    <property type="project" value="UniProtKB-ARBA"/>
</dbReference>
<protein>
    <recommendedName>
        <fullName evidence="8">Membrane-bound dehydrogenase-like protein</fullName>
    </recommendedName>
</protein>
<evidence type="ECO:0000256" key="1">
    <source>
        <dbReference type="ARBA" id="ARBA00022723"/>
    </source>
</evidence>
<reference evidence="6" key="1">
    <citation type="journal article" date="2014" name="Int. J. Syst. Evol. Microbiol.">
        <title>Complete genome sequence of Corynebacterium casei LMG S-19264T (=DSM 44701T), isolated from a smear-ripened cheese.</title>
        <authorList>
            <consortium name="US DOE Joint Genome Institute (JGI-PGF)"/>
            <person name="Walter F."/>
            <person name="Albersmeier A."/>
            <person name="Kalinowski J."/>
            <person name="Ruckert C."/>
        </authorList>
    </citation>
    <scope>NUCLEOTIDE SEQUENCE</scope>
    <source>
        <strain evidence="6">CGMCC 1.15966</strain>
    </source>
</reference>
<dbReference type="InterPro" id="IPR016024">
    <property type="entry name" value="ARM-type_fold"/>
</dbReference>
<keyword evidence="3" id="KW-0732">Signal</keyword>
<evidence type="ECO:0000259" key="4">
    <source>
        <dbReference type="Pfam" id="PF06283"/>
    </source>
</evidence>
<name>A0A8H9KSS3_9SPHI</name>
<keyword evidence="2" id="KW-0186">Copper</keyword>
<dbReference type="Gene3D" id="2.60.40.420">
    <property type="entry name" value="Cupredoxins - blue copper proteins"/>
    <property type="match status" value="1"/>
</dbReference>
<dbReference type="PANTHER" id="PTHR33546:SF1">
    <property type="entry name" value="LARGE, MULTIFUNCTIONAL SECRETED PROTEIN"/>
    <property type="match status" value="1"/>
</dbReference>
<dbReference type="InterPro" id="IPR028871">
    <property type="entry name" value="BlueCu_1_BS"/>
</dbReference>
<evidence type="ECO:0000313" key="6">
    <source>
        <dbReference type="EMBL" id="GGE13373.1"/>
    </source>
</evidence>
<dbReference type="SUPFAM" id="SSF52317">
    <property type="entry name" value="Class I glutamine amidotransferase-like"/>
    <property type="match status" value="1"/>
</dbReference>
<dbReference type="InterPro" id="IPR055557">
    <property type="entry name" value="DUF7133"/>
</dbReference>
<comment type="caution">
    <text evidence="6">The sequence shown here is derived from an EMBL/GenBank/DDBJ whole genome shotgun (WGS) entry which is preliminary data.</text>
</comment>
<dbReference type="AlphaFoldDB" id="A0A8H9KSS3"/>
<dbReference type="Gene3D" id="1.25.10.10">
    <property type="entry name" value="Leucine-rich Repeat Variant"/>
    <property type="match status" value="1"/>
</dbReference>
<reference evidence="6" key="2">
    <citation type="submission" date="2020-09" db="EMBL/GenBank/DDBJ databases">
        <authorList>
            <person name="Sun Q."/>
            <person name="Zhou Y."/>
        </authorList>
    </citation>
    <scope>NUCLEOTIDE SEQUENCE</scope>
    <source>
        <strain evidence="6">CGMCC 1.15966</strain>
    </source>
</reference>
<feature type="domain" description="DUF7133" evidence="5">
    <location>
        <begin position="272"/>
        <end position="647"/>
    </location>
</feature>
<evidence type="ECO:0000313" key="7">
    <source>
        <dbReference type="Proteomes" id="UP000614460"/>
    </source>
</evidence>
<proteinExistence type="predicted"/>
<dbReference type="NCBIfam" id="TIGR02604">
    <property type="entry name" value="Piru_Ver_Nterm"/>
    <property type="match status" value="1"/>
</dbReference>
<dbReference type="Pfam" id="PF23500">
    <property type="entry name" value="DUF7133"/>
    <property type="match status" value="1"/>
</dbReference>
<dbReference type="GO" id="GO:0046872">
    <property type="term" value="F:metal ion binding"/>
    <property type="evidence" value="ECO:0007669"/>
    <property type="project" value="UniProtKB-KW"/>
</dbReference>
<dbReference type="CDD" id="cd04233">
    <property type="entry name" value="Auracyanin"/>
    <property type="match status" value="1"/>
</dbReference>
<sequence>MNKILKICLLLCIVLSVLGCTEDNKPRRLELFFLGHDSKHHDSELLADILAKEYFNDGINITYSIDPDDLTRPDLKKYDGLILYANHDTISPAQEKALLDYVASGKGYINIHSASYCFRNSDEVVALIGGQFKSHGGGSFGAEIIKPDHPVMQGLSPFVTEWDETYVHDHLAKDIDVLMERVDSSHREPYTWVKEHGKGRVFYTAFGHDERTFRNPGFLQLVKNGILWAVGDKAVERMKKYEIAKPEYEEARMPNYERKDPAPRYQQPLDPVQSQTLIQVPVGFRLELFASEPDIKKPISMDWDERGRLWVIETVDYPNTVKSDKGTGDDRITICEDTDNDGKADKFTVFAEGLNIPTSFVFADGGIIVAQAPHFLFLKDTDGDDKADVRTVLIDGWGTFDTHAGPSNLKYGLDNKIWGTVGYSGFEGTIAGKPYKFGSGAYRFNPKAQDFEFLGNTSNNTWGLGFSEDFDVFLSTANNEHSNFMAIPARYYEKANVNERGIEKIDAHYKIHELTKELRQVDVFGGFTAASGHNLYTARAFPQEYWNRVAFIAEPTGRLIHRHILEPSGSGFKEKGDGWNMVASSDNWFGPVEAKVGPDGSLWFLDWYNFIIQHNPTPQGFENGPGNAYIDPLRDNTKGRIYRLVYDDAAKQKKFNLKGKKGSDLVDALSSDNMFWRTTAQRLLVEAADKSVADDLHKLINDKSVDQVNVNGAAIHAIWTLKGLGLLSNGESPSVSVVLKALKHPAAGVRRAAIQTLPKDAKVIDELISSGVVQDKDLRVRLAAILALSEAPSSQKVAKVIFDAVQDPENEKDKWIFHALMIAGSLHQPNMMHEYHSKFGHPDFSKATGSLAERIIAGNNMSVLPLNSSRDGIISSRQIPKLSNREIHFVSTVCQKDQHPLNGALLSYGTERDGYAVYIKDGKVEFRVNQKGNKSIIQSEKLTKPNFKVKTSLLADGKMLLFVDDVKVAEGKSLGLFPEKQDGFLLVGRASATKESAQDPNGNAGEFPEDFNFTGILEDSRLIAMNKAVSAEGNTIEADKVLKIKAVVGEMKYDITNFSAKAGSNLKIIFENPDHMQHNMLILKPGSLERVGEAADKLATQSNAIELQYIPNSADVLFSTSLIDPAGSYELNIKVPGEPGDYPFACTFPGHWRIMNGVMKVIP</sequence>
<organism evidence="6 7">
    <name type="scientific">Sphingobacterium cellulitidis</name>
    <dbReference type="NCBI Taxonomy" id="1768011"/>
    <lineage>
        <taxon>Bacteria</taxon>
        <taxon>Pseudomonadati</taxon>
        <taxon>Bacteroidota</taxon>
        <taxon>Sphingobacteriia</taxon>
        <taxon>Sphingobacteriales</taxon>
        <taxon>Sphingobacteriaceae</taxon>
        <taxon>Sphingobacterium</taxon>
    </lineage>
</organism>
<dbReference type="InterPro" id="IPR029010">
    <property type="entry name" value="ThuA-like"/>
</dbReference>
<dbReference type="InterPro" id="IPR013428">
    <property type="entry name" value="Membrane-bound_put_N"/>
</dbReference>
<keyword evidence="7" id="KW-1185">Reference proteome</keyword>
<evidence type="ECO:0000259" key="5">
    <source>
        <dbReference type="Pfam" id="PF23500"/>
    </source>
</evidence>
<evidence type="ECO:0008006" key="8">
    <source>
        <dbReference type="Google" id="ProtNLM"/>
    </source>
</evidence>
<feature type="domain" description="ThuA-like" evidence="4">
    <location>
        <begin position="35"/>
        <end position="229"/>
    </location>
</feature>
<feature type="chain" id="PRO_5034287892" description="Membrane-bound dehydrogenase-like protein" evidence="3">
    <location>
        <begin position="20"/>
        <end position="1163"/>
    </location>
</feature>
<dbReference type="Gene3D" id="2.120.10.30">
    <property type="entry name" value="TolB, C-terminal domain"/>
    <property type="match status" value="1"/>
</dbReference>
<dbReference type="SUPFAM" id="SSF49899">
    <property type="entry name" value="Concanavalin A-like lectins/glucanases"/>
    <property type="match status" value="1"/>
</dbReference>
<feature type="signal peptide" evidence="3">
    <location>
        <begin position="1"/>
        <end position="19"/>
    </location>
</feature>
<dbReference type="GO" id="GO:0005975">
    <property type="term" value="P:carbohydrate metabolic process"/>
    <property type="evidence" value="ECO:0007669"/>
    <property type="project" value="UniProtKB-ARBA"/>
</dbReference>
<dbReference type="RefSeq" id="WP_182497669.1">
    <property type="nucleotide sequence ID" value="NZ_BMKM01000001.1"/>
</dbReference>
<dbReference type="InterPro" id="IPR011042">
    <property type="entry name" value="6-blade_b-propeller_TolB-like"/>
</dbReference>